<gene>
    <name evidence="2" type="ORF">A6E14_06950</name>
</gene>
<name>A0A1B9R0S6_9VIBR</name>
<dbReference type="InterPro" id="IPR016040">
    <property type="entry name" value="NAD(P)-bd_dom"/>
</dbReference>
<evidence type="ECO:0000259" key="1">
    <source>
        <dbReference type="Pfam" id="PF13460"/>
    </source>
</evidence>
<dbReference type="RefSeq" id="WP_065576542.1">
    <property type="nucleotide sequence ID" value="NZ_JBNGCH010000343.1"/>
</dbReference>
<comment type="caution">
    <text evidence="2">The sequence shown here is derived from an EMBL/GenBank/DDBJ whole genome shotgun (WGS) entry which is preliminary data.</text>
</comment>
<protein>
    <submittedName>
        <fullName evidence="2">NAD-dependent epimerase</fullName>
    </submittedName>
</protein>
<dbReference type="EMBL" id="MAJZ01000343">
    <property type="protein sequence ID" value="OCH77889.1"/>
    <property type="molecule type" value="Genomic_DNA"/>
</dbReference>
<dbReference type="Proteomes" id="UP000093173">
    <property type="component" value="Unassembled WGS sequence"/>
</dbReference>
<dbReference type="AlphaFoldDB" id="A0A1B9R0S6"/>
<feature type="domain" description="NAD(P)-binding" evidence="1">
    <location>
        <begin position="7"/>
        <end position="223"/>
    </location>
</feature>
<sequence length="240" mass="27213">MRTLVLGATGATGRLVVEELVSQHREVRIIVRSLNDLPLHITTSDYVEVVHANLLDLIDEQLTEYVLGCEAVVSCLGHNLTFKGIFAQPRRLVTDATMRICQAIERTQPERPIKFILMSTTGFQNTLADEKISRAHKVMMSFLRVVLPPHVDNEQAATYLQSSVVKASKSIEWVAVRPDSLTNDLERTGYVIHQCPQYDPIFDSRNTSRLNVARFMTELISTPKTWQAWKSQFPVIYDSD</sequence>
<accession>A0A1B9R0S6</accession>
<dbReference type="InterPro" id="IPR036291">
    <property type="entry name" value="NAD(P)-bd_dom_sf"/>
</dbReference>
<organism evidence="2 3">
    <name type="scientific">Vibrio genomosp. F10</name>
    <dbReference type="NCBI Taxonomy" id="723171"/>
    <lineage>
        <taxon>Bacteria</taxon>
        <taxon>Pseudomonadati</taxon>
        <taxon>Pseudomonadota</taxon>
        <taxon>Gammaproteobacteria</taxon>
        <taxon>Vibrionales</taxon>
        <taxon>Vibrionaceae</taxon>
        <taxon>Vibrio</taxon>
    </lineage>
</organism>
<reference evidence="3" key="1">
    <citation type="submission" date="2016-06" db="EMBL/GenBank/DDBJ databases">
        <authorList>
            <person name="Hehemann J.-H."/>
            <person name="Arevalo P."/>
            <person name="Datta M.S."/>
            <person name="Polz M.F."/>
        </authorList>
    </citation>
    <scope>NUCLEOTIDE SEQUENCE [LARGE SCALE GENOMIC DNA]</scope>
    <source>
        <strain evidence="3">9CSC122</strain>
    </source>
</reference>
<dbReference type="Pfam" id="PF13460">
    <property type="entry name" value="NAD_binding_10"/>
    <property type="match status" value="1"/>
</dbReference>
<dbReference type="PANTHER" id="PTHR15020:SF11">
    <property type="entry name" value="OS06G0360300 PROTEIN"/>
    <property type="match status" value="1"/>
</dbReference>
<evidence type="ECO:0000313" key="3">
    <source>
        <dbReference type="Proteomes" id="UP000093173"/>
    </source>
</evidence>
<dbReference type="PANTHER" id="PTHR15020">
    <property type="entry name" value="FLAVIN REDUCTASE-RELATED"/>
    <property type="match status" value="1"/>
</dbReference>
<dbReference type="Gene3D" id="3.40.50.720">
    <property type="entry name" value="NAD(P)-binding Rossmann-like Domain"/>
    <property type="match status" value="1"/>
</dbReference>
<dbReference type="SUPFAM" id="SSF51735">
    <property type="entry name" value="NAD(P)-binding Rossmann-fold domains"/>
    <property type="match status" value="1"/>
</dbReference>
<keyword evidence="3" id="KW-1185">Reference proteome</keyword>
<proteinExistence type="predicted"/>
<evidence type="ECO:0000313" key="2">
    <source>
        <dbReference type="EMBL" id="OCH77889.1"/>
    </source>
</evidence>